<accession>A0A974C468</accession>
<feature type="region of interest" description="Disordered" evidence="1">
    <location>
        <begin position="44"/>
        <end position="66"/>
    </location>
</feature>
<evidence type="ECO:0000313" key="2">
    <source>
        <dbReference type="EMBL" id="OCT65856.1"/>
    </source>
</evidence>
<dbReference type="AlphaFoldDB" id="A0A974C468"/>
<name>A0A974C468_XENLA</name>
<reference evidence="3" key="1">
    <citation type="journal article" date="2016" name="Nature">
        <title>Genome evolution in the allotetraploid frog Xenopus laevis.</title>
        <authorList>
            <person name="Session A.M."/>
            <person name="Uno Y."/>
            <person name="Kwon T."/>
            <person name="Chapman J.A."/>
            <person name="Toyoda A."/>
            <person name="Takahashi S."/>
            <person name="Fukui A."/>
            <person name="Hikosaka A."/>
            <person name="Suzuki A."/>
            <person name="Kondo M."/>
            <person name="van Heeringen S.J."/>
            <person name="Quigley I."/>
            <person name="Heinz S."/>
            <person name="Ogino H."/>
            <person name="Ochi H."/>
            <person name="Hellsten U."/>
            <person name="Lyons J.B."/>
            <person name="Simakov O."/>
            <person name="Putnam N."/>
            <person name="Stites J."/>
            <person name="Kuroki Y."/>
            <person name="Tanaka T."/>
            <person name="Michiue T."/>
            <person name="Watanabe M."/>
            <person name="Bogdanovic O."/>
            <person name="Lister R."/>
            <person name="Georgiou G."/>
            <person name="Paranjpe S.S."/>
            <person name="van Kruijsbergen I."/>
            <person name="Shu S."/>
            <person name="Carlson J."/>
            <person name="Kinoshita T."/>
            <person name="Ohta Y."/>
            <person name="Mawaribuchi S."/>
            <person name="Jenkins J."/>
            <person name="Grimwood J."/>
            <person name="Schmutz J."/>
            <person name="Mitros T."/>
            <person name="Mozaffari S.V."/>
            <person name="Suzuki Y."/>
            <person name="Haramoto Y."/>
            <person name="Yamamoto T.S."/>
            <person name="Takagi C."/>
            <person name="Heald R."/>
            <person name="Miller K."/>
            <person name="Haudenschild C."/>
            <person name="Kitzman J."/>
            <person name="Nakayama T."/>
            <person name="Izutsu Y."/>
            <person name="Robert J."/>
            <person name="Fortriede J."/>
            <person name="Burns K."/>
            <person name="Lotay V."/>
            <person name="Karimi K."/>
            <person name="Yasuoka Y."/>
            <person name="Dichmann D.S."/>
            <person name="Flajnik M.F."/>
            <person name="Houston D.W."/>
            <person name="Shendure J."/>
            <person name="DuPasquier L."/>
            <person name="Vize P.D."/>
            <person name="Zorn A.M."/>
            <person name="Ito M."/>
            <person name="Marcotte E.M."/>
            <person name="Wallingford J.B."/>
            <person name="Ito Y."/>
            <person name="Asashima M."/>
            <person name="Ueno N."/>
            <person name="Matsuda Y."/>
            <person name="Veenstra G.J."/>
            <person name="Fujiyama A."/>
            <person name="Harland R.M."/>
            <person name="Taira M."/>
            <person name="Rokhsar D.S."/>
        </authorList>
    </citation>
    <scope>NUCLEOTIDE SEQUENCE [LARGE SCALE GENOMIC DNA]</scope>
    <source>
        <strain evidence="3">J</strain>
    </source>
</reference>
<sequence>MVGNMILNHLWKPKNFFSSLQLEETPMPGWDVQQKSRNAMDFNLDQLWSDQEAPRRTSRRSKNSET</sequence>
<proteinExistence type="predicted"/>
<dbReference type="Proteomes" id="UP000694892">
    <property type="component" value="Chromosome 8S"/>
</dbReference>
<protein>
    <submittedName>
        <fullName evidence="2">Uncharacterized protein</fullName>
    </submittedName>
</protein>
<dbReference type="EMBL" id="CM004481">
    <property type="protein sequence ID" value="OCT65856.1"/>
    <property type="molecule type" value="Genomic_DNA"/>
</dbReference>
<gene>
    <name evidence="2" type="ORF">XELAEV_18042107mg</name>
</gene>
<evidence type="ECO:0000313" key="3">
    <source>
        <dbReference type="Proteomes" id="UP000694892"/>
    </source>
</evidence>
<feature type="compositionally biased region" description="Basic residues" evidence="1">
    <location>
        <begin position="56"/>
        <end position="66"/>
    </location>
</feature>
<organism evidence="2 3">
    <name type="scientific">Xenopus laevis</name>
    <name type="common">African clawed frog</name>
    <dbReference type="NCBI Taxonomy" id="8355"/>
    <lineage>
        <taxon>Eukaryota</taxon>
        <taxon>Metazoa</taxon>
        <taxon>Chordata</taxon>
        <taxon>Craniata</taxon>
        <taxon>Vertebrata</taxon>
        <taxon>Euteleostomi</taxon>
        <taxon>Amphibia</taxon>
        <taxon>Batrachia</taxon>
        <taxon>Anura</taxon>
        <taxon>Pipoidea</taxon>
        <taxon>Pipidae</taxon>
        <taxon>Xenopodinae</taxon>
        <taxon>Xenopus</taxon>
        <taxon>Xenopus</taxon>
    </lineage>
</organism>
<evidence type="ECO:0000256" key="1">
    <source>
        <dbReference type="SAM" id="MobiDB-lite"/>
    </source>
</evidence>